<gene>
    <name evidence="1" type="ORF">METZ01_LOCUS424992</name>
</gene>
<dbReference type="SUPFAM" id="SSF89372">
    <property type="entry name" value="Fucose-specific lectin"/>
    <property type="match status" value="1"/>
</dbReference>
<evidence type="ECO:0000313" key="1">
    <source>
        <dbReference type="EMBL" id="SVD72138.1"/>
    </source>
</evidence>
<name>A0A382XPB1_9ZZZZ</name>
<dbReference type="AlphaFoldDB" id="A0A382XPB1"/>
<dbReference type="PROSITE" id="PS51257">
    <property type="entry name" value="PROKAR_LIPOPROTEIN"/>
    <property type="match status" value="1"/>
</dbReference>
<reference evidence="1" key="1">
    <citation type="submission" date="2018-05" db="EMBL/GenBank/DDBJ databases">
        <authorList>
            <person name="Lanie J.A."/>
            <person name="Ng W.-L."/>
            <person name="Kazmierczak K.M."/>
            <person name="Andrzejewski T.M."/>
            <person name="Davidsen T.M."/>
            <person name="Wayne K.J."/>
            <person name="Tettelin H."/>
            <person name="Glass J.I."/>
            <person name="Rusch D."/>
            <person name="Podicherti R."/>
            <person name="Tsui H.-C.T."/>
            <person name="Winkler M.E."/>
        </authorList>
    </citation>
    <scope>NUCLEOTIDE SEQUENCE</scope>
</reference>
<sequence length="204" mass="22095">MRIVRSTLSTISLIACIAAAGCGDKKGASTPAAHTPEGQPKTEIAAHDAVTETAREPMLLLTQAQFVYEQGPDGRQIPKPGPAKLTIITRDGKGWKTSVLEDDESRVFHKAMCLTGKNGSRDILTIGATDAHLKLWRTGPQGWAGTSYWNPTFGGKWDRLRDVEVGNVDDDSEDELIIATHDQGVIAIANQSGDGWKATEVFRR</sequence>
<feature type="non-terminal residue" evidence="1">
    <location>
        <position position="204"/>
    </location>
</feature>
<organism evidence="1">
    <name type="scientific">marine metagenome</name>
    <dbReference type="NCBI Taxonomy" id="408172"/>
    <lineage>
        <taxon>unclassified sequences</taxon>
        <taxon>metagenomes</taxon>
        <taxon>ecological metagenomes</taxon>
    </lineage>
</organism>
<dbReference type="EMBL" id="UINC01168878">
    <property type="protein sequence ID" value="SVD72138.1"/>
    <property type="molecule type" value="Genomic_DNA"/>
</dbReference>
<accession>A0A382XPB1</accession>
<proteinExistence type="predicted"/>
<protein>
    <submittedName>
        <fullName evidence="1">Uncharacterized protein</fullName>
    </submittedName>
</protein>